<evidence type="ECO:0000313" key="3">
    <source>
        <dbReference type="EMBL" id="ENN96569.1"/>
    </source>
</evidence>
<dbReference type="GO" id="GO:0016773">
    <property type="term" value="F:phosphotransferase activity, alcohol group as acceptor"/>
    <property type="evidence" value="ECO:0007669"/>
    <property type="project" value="InterPro"/>
</dbReference>
<protein>
    <submittedName>
        <fullName evidence="3">Chromatin associated protein KTI12</fullName>
    </submittedName>
</protein>
<keyword evidence="1" id="KW-0547">Nucleotide-binding</keyword>
<accession>N6UW95</accession>
<dbReference type="EMBL" id="APMM01000011">
    <property type="protein sequence ID" value="ENN96569.1"/>
    <property type="molecule type" value="Genomic_DNA"/>
</dbReference>
<dbReference type="STRING" id="1069083.GCA_000371805_00440"/>
<evidence type="ECO:0000256" key="1">
    <source>
        <dbReference type="ARBA" id="ARBA00022741"/>
    </source>
</evidence>
<dbReference type="InterPro" id="IPR027417">
    <property type="entry name" value="P-loop_NTPase"/>
</dbReference>
<dbReference type="NCBIfam" id="TIGR03574">
    <property type="entry name" value="selen_PSTK"/>
    <property type="match status" value="1"/>
</dbReference>
<sequence length="253" mass="29972">MKCLKIILSEGQMLIILTGLPAVGKTEFSKKLAKELSNDVDVIVLGSDLIRESFPIWKVDYEPFIKESLFYLIDKALKKYWVIVDDTNYYNSIRRDLIKIAKKHNKRYAIIYLKAPLDVILKRNKEREKKVPDEVIINMYNKFDPPGKKYKWDEPFLEIDTTENIDYKKIAKILIEKSKEKIEIKKVIKEQSLLNKIDIETRKIINSYIKNKNLNKDEIIKIINLRKEFLKSLKNKNINYDEAIKEFKSLISR</sequence>
<evidence type="ECO:0000313" key="4">
    <source>
        <dbReference type="Proteomes" id="UP000053695"/>
    </source>
</evidence>
<dbReference type="Gene3D" id="3.40.50.300">
    <property type="entry name" value="P-loop containing nucleotide triphosphate hydrolases"/>
    <property type="match status" value="1"/>
</dbReference>
<dbReference type="Proteomes" id="UP000053695">
    <property type="component" value="Unassembled WGS sequence"/>
</dbReference>
<dbReference type="GO" id="GO:0016301">
    <property type="term" value="F:kinase activity"/>
    <property type="evidence" value="ECO:0007669"/>
    <property type="project" value="InterPro"/>
</dbReference>
<evidence type="ECO:0000256" key="2">
    <source>
        <dbReference type="ARBA" id="ARBA00022840"/>
    </source>
</evidence>
<dbReference type="PATRIC" id="fig|1069083.5.peg.308"/>
<proteinExistence type="predicted"/>
<dbReference type="PANTHER" id="PTHR20873:SF0">
    <property type="entry name" value="L-SERYL-TRNA(SEC) KINASE"/>
    <property type="match status" value="1"/>
</dbReference>
<dbReference type="PANTHER" id="PTHR20873">
    <property type="entry name" value="L-SERYL-TRNA(SEC) KINASE"/>
    <property type="match status" value="1"/>
</dbReference>
<organism evidence="3 4">
    <name type="scientific">Methanocaldococcus villosus KIN24-T80</name>
    <dbReference type="NCBI Taxonomy" id="1069083"/>
    <lineage>
        <taxon>Archaea</taxon>
        <taxon>Methanobacteriati</taxon>
        <taxon>Methanobacteriota</taxon>
        <taxon>Methanomada group</taxon>
        <taxon>Methanococci</taxon>
        <taxon>Methanococcales</taxon>
        <taxon>Methanocaldococcaceae</taxon>
        <taxon>Methanocaldococcus</taxon>
    </lineage>
</organism>
<dbReference type="Gene3D" id="1.10.12.40">
    <property type="match status" value="1"/>
</dbReference>
<dbReference type="InterPro" id="IPR020024">
    <property type="entry name" value="L-seryl-tRNA_Sec_kinase_arc"/>
</dbReference>
<dbReference type="Pfam" id="PF08433">
    <property type="entry name" value="KTI12"/>
    <property type="match status" value="1"/>
</dbReference>
<dbReference type="AlphaFoldDB" id="N6UW95"/>
<comment type="caution">
    <text evidence="3">The sequence shown here is derived from an EMBL/GenBank/DDBJ whole genome shotgun (WGS) entry which is preliminary data.</text>
</comment>
<reference evidence="3 4" key="1">
    <citation type="journal article" date="2013" name="Genome Announc.">
        <title>Draft Genome Sequence of a Highly Flagellated, Fast-Swimming Archaeon, Methanocaldococcus villosus Strain KIN24-T80 (DSM 22612).</title>
        <authorList>
            <person name="Thennarasu S."/>
            <person name="Polireddy D."/>
            <person name="Antony A."/>
            <person name="Yada M.R."/>
            <person name="Algarawi S."/>
            <person name="Sivakumar N."/>
        </authorList>
    </citation>
    <scope>NUCLEOTIDE SEQUENCE [LARGE SCALE GENOMIC DNA]</scope>
    <source>
        <strain evidence="3 4">KIN24-T80</strain>
    </source>
</reference>
<dbReference type="InterPro" id="IPR013641">
    <property type="entry name" value="KTI12/PSTK"/>
</dbReference>
<dbReference type="InterPro" id="IPR052648">
    <property type="entry name" value="Ser-tRNA(Sec)_kinase"/>
</dbReference>
<gene>
    <name evidence="3" type="ORF">J422_01565</name>
</gene>
<dbReference type="GO" id="GO:0001717">
    <property type="term" value="P:conversion of seryl-tRNAsec to selenocys-tRNAsec"/>
    <property type="evidence" value="ECO:0007669"/>
    <property type="project" value="InterPro"/>
</dbReference>
<dbReference type="GO" id="GO:0005524">
    <property type="term" value="F:ATP binding"/>
    <property type="evidence" value="ECO:0007669"/>
    <property type="project" value="UniProtKB-KW"/>
</dbReference>
<keyword evidence="2" id="KW-0067">ATP-binding</keyword>
<dbReference type="GO" id="GO:0000049">
    <property type="term" value="F:tRNA binding"/>
    <property type="evidence" value="ECO:0007669"/>
    <property type="project" value="TreeGrafter"/>
</dbReference>
<keyword evidence="4" id="KW-1185">Reference proteome</keyword>
<name>N6UW95_9EURY</name>
<dbReference type="SUPFAM" id="SSF52540">
    <property type="entry name" value="P-loop containing nucleoside triphosphate hydrolases"/>
    <property type="match status" value="1"/>
</dbReference>